<dbReference type="Proteomes" id="UP000265566">
    <property type="component" value="Chromosome 2"/>
</dbReference>
<evidence type="ECO:0000259" key="1">
    <source>
        <dbReference type="Pfam" id="PF07127"/>
    </source>
</evidence>
<dbReference type="EMBL" id="PSQE01000002">
    <property type="protein sequence ID" value="RHN74739.1"/>
    <property type="molecule type" value="Genomic_DNA"/>
</dbReference>
<organism evidence="2 3">
    <name type="scientific">Medicago truncatula</name>
    <name type="common">Barrel medic</name>
    <name type="synonym">Medicago tribuloides</name>
    <dbReference type="NCBI Taxonomy" id="3880"/>
    <lineage>
        <taxon>Eukaryota</taxon>
        <taxon>Viridiplantae</taxon>
        <taxon>Streptophyta</taxon>
        <taxon>Embryophyta</taxon>
        <taxon>Tracheophyta</taxon>
        <taxon>Spermatophyta</taxon>
        <taxon>Magnoliopsida</taxon>
        <taxon>eudicotyledons</taxon>
        <taxon>Gunneridae</taxon>
        <taxon>Pentapetalae</taxon>
        <taxon>rosids</taxon>
        <taxon>fabids</taxon>
        <taxon>Fabales</taxon>
        <taxon>Fabaceae</taxon>
        <taxon>Papilionoideae</taxon>
        <taxon>50 kb inversion clade</taxon>
        <taxon>NPAAA clade</taxon>
        <taxon>Hologalegina</taxon>
        <taxon>IRL clade</taxon>
        <taxon>Trifolieae</taxon>
        <taxon>Medicago</taxon>
    </lineage>
</organism>
<reference evidence="3" key="1">
    <citation type="journal article" date="2018" name="Nat. Plants">
        <title>Whole-genome landscape of Medicago truncatula symbiotic genes.</title>
        <authorList>
            <person name="Pecrix Y."/>
            <person name="Staton S.E."/>
            <person name="Sallet E."/>
            <person name="Lelandais-Briere C."/>
            <person name="Moreau S."/>
            <person name="Carrere S."/>
            <person name="Blein T."/>
            <person name="Jardinaud M.F."/>
            <person name="Latrasse D."/>
            <person name="Zouine M."/>
            <person name="Zahm M."/>
            <person name="Kreplak J."/>
            <person name="Mayjonade B."/>
            <person name="Satge C."/>
            <person name="Perez M."/>
            <person name="Cauet S."/>
            <person name="Marande W."/>
            <person name="Chantry-Darmon C."/>
            <person name="Lopez-Roques C."/>
            <person name="Bouchez O."/>
            <person name="Berard A."/>
            <person name="Debelle F."/>
            <person name="Munos S."/>
            <person name="Bendahmane A."/>
            <person name="Berges H."/>
            <person name="Niebel A."/>
            <person name="Buitink J."/>
            <person name="Frugier F."/>
            <person name="Benhamed M."/>
            <person name="Crespi M."/>
            <person name="Gouzy J."/>
            <person name="Gamas P."/>
        </authorList>
    </citation>
    <scope>NUCLEOTIDE SEQUENCE [LARGE SCALE GENOMIC DNA]</scope>
    <source>
        <strain evidence="3">cv. Jemalong A17</strain>
    </source>
</reference>
<comment type="caution">
    <text evidence="2">The sequence shown here is derived from an EMBL/GenBank/DDBJ whole genome shotgun (WGS) entry which is preliminary data.</text>
</comment>
<gene>
    <name evidence="2" type="ORF">MtrunA17_Chr2g0313571</name>
</gene>
<proteinExistence type="predicted"/>
<evidence type="ECO:0000313" key="2">
    <source>
        <dbReference type="EMBL" id="RHN74739.1"/>
    </source>
</evidence>
<protein>
    <submittedName>
        <fullName evidence="2">Putative Late nodulin</fullName>
    </submittedName>
</protein>
<accession>A0A396J904</accession>
<dbReference type="Gramene" id="rna10847">
    <property type="protein sequence ID" value="RHN74739.1"/>
    <property type="gene ID" value="gene10847"/>
</dbReference>
<dbReference type="GO" id="GO:0046872">
    <property type="term" value="F:metal ion binding"/>
    <property type="evidence" value="ECO:0007669"/>
    <property type="project" value="InterPro"/>
</dbReference>
<dbReference type="InterPro" id="IPR009810">
    <property type="entry name" value="Nodulin_late_dom"/>
</dbReference>
<sequence>MIFYLFHMQKRESMNPNIRLFYDLIIFLSLLLVLTDGDLINGGSVPCLTSFGCPRSTCYPPSTPNCILRICECI</sequence>
<dbReference type="AlphaFoldDB" id="A0A396J904"/>
<feature type="domain" description="Late nodulin" evidence="1">
    <location>
        <begin position="14"/>
        <end position="72"/>
    </location>
</feature>
<dbReference type="Pfam" id="PF07127">
    <property type="entry name" value="Nodulin_late"/>
    <property type="match status" value="1"/>
</dbReference>
<name>A0A396J904_MEDTR</name>
<evidence type="ECO:0000313" key="3">
    <source>
        <dbReference type="Proteomes" id="UP000265566"/>
    </source>
</evidence>